<dbReference type="Proteomes" id="UP000824469">
    <property type="component" value="Unassembled WGS sequence"/>
</dbReference>
<sequence>MRPRCESHENSKFSLPEGTVAKEPFEPVAPKLKEATTGVNKILLGLSSREEWNGHGANALEKEGVSSLVRSYGPRAVIKLLVLQLGFSIVRNLLEEIDLRKGSLSSQPSGKEIPSSVSGFEVRGLCPLKEFK</sequence>
<comment type="caution">
    <text evidence="1">The sequence shown here is derived from an EMBL/GenBank/DDBJ whole genome shotgun (WGS) entry which is preliminary data.</text>
</comment>
<dbReference type="AlphaFoldDB" id="A0AA38L333"/>
<reference evidence="1 2" key="1">
    <citation type="journal article" date="2021" name="Nat. Plants">
        <title>The Taxus genome provides insights into paclitaxel biosynthesis.</title>
        <authorList>
            <person name="Xiong X."/>
            <person name="Gou J."/>
            <person name="Liao Q."/>
            <person name="Li Y."/>
            <person name="Zhou Q."/>
            <person name="Bi G."/>
            <person name="Li C."/>
            <person name="Du R."/>
            <person name="Wang X."/>
            <person name="Sun T."/>
            <person name="Guo L."/>
            <person name="Liang H."/>
            <person name="Lu P."/>
            <person name="Wu Y."/>
            <person name="Zhang Z."/>
            <person name="Ro D.K."/>
            <person name="Shang Y."/>
            <person name="Huang S."/>
            <person name="Yan J."/>
        </authorList>
    </citation>
    <scope>NUCLEOTIDE SEQUENCE [LARGE SCALE GENOMIC DNA]</scope>
    <source>
        <strain evidence="1">Ta-2019</strain>
    </source>
</reference>
<keyword evidence="2" id="KW-1185">Reference proteome</keyword>
<accession>A0AA38L333</accession>
<gene>
    <name evidence="1" type="ORF">KI387_028178</name>
</gene>
<evidence type="ECO:0000313" key="2">
    <source>
        <dbReference type="Proteomes" id="UP000824469"/>
    </source>
</evidence>
<evidence type="ECO:0000313" key="1">
    <source>
        <dbReference type="EMBL" id="KAH9313143.1"/>
    </source>
</evidence>
<organism evidence="1 2">
    <name type="scientific">Taxus chinensis</name>
    <name type="common">Chinese yew</name>
    <name type="synonym">Taxus wallichiana var. chinensis</name>
    <dbReference type="NCBI Taxonomy" id="29808"/>
    <lineage>
        <taxon>Eukaryota</taxon>
        <taxon>Viridiplantae</taxon>
        <taxon>Streptophyta</taxon>
        <taxon>Embryophyta</taxon>
        <taxon>Tracheophyta</taxon>
        <taxon>Spermatophyta</taxon>
        <taxon>Pinopsida</taxon>
        <taxon>Pinidae</taxon>
        <taxon>Conifers II</taxon>
        <taxon>Cupressales</taxon>
        <taxon>Taxaceae</taxon>
        <taxon>Taxus</taxon>
    </lineage>
</organism>
<dbReference type="EMBL" id="JAHRHJ020000006">
    <property type="protein sequence ID" value="KAH9313143.1"/>
    <property type="molecule type" value="Genomic_DNA"/>
</dbReference>
<proteinExistence type="predicted"/>
<protein>
    <submittedName>
        <fullName evidence="1">Uncharacterized protein</fullName>
    </submittedName>
</protein>
<name>A0AA38L333_TAXCH</name>
<feature type="non-terminal residue" evidence="1">
    <location>
        <position position="132"/>
    </location>
</feature>